<keyword evidence="3" id="KW-1185">Reference proteome</keyword>
<evidence type="ECO:0000313" key="2">
    <source>
        <dbReference type="EMBL" id="CAL6024773.1"/>
    </source>
</evidence>
<proteinExistence type="predicted"/>
<evidence type="ECO:0000313" key="3">
    <source>
        <dbReference type="Proteomes" id="UP001642409"/>
    </source>
</evidence>
<dbReference type="AlphaFoldDB" id="A0AA86RER4"/>
<protein>
    <submittedName>
        <fullName evidence="2">Hypothetical_protein</fullName>
    </submittedName>
</protein>
<evidence type="ECO:0000313" key="1">
    <source>
        <dbReference type="EMBL" id="CAI9972756.1"/>
    </source>
</evidence>
<name>A0AA86RER4_9EUKA</name>
<comment type="caution">
    <text evidence="1">The sequence shown here is derived from an EMBL/GenBank/DDBJ whole genome shotgun (WGS) entry which is preliminary data.</text>
</comment>
<gene>
    <name evidence="2" type="ORF">HINF_LOCUS29780</name>
    <name evidence="1" type="ORF">HINF_LOCUS60401</name>
</gene>
<sequence length="134" mass="15815">MKPIVYLKSSQYKRRRLFAYVHFVFLSTSLQSWQEQQPADRRRNRLVAHRTSTTITSSTVKRLFHPGPTTSERTLFQQKEQKAKPRRRKQVQVIPLIQITTTAAQLLYEESKEECAELTRTLTTTRPLPVLRFI</sequence>
<dbReference type="Proteomes" id="UP001642409">
    <property type="component" value="Unassembled WGS sequence"/>
</dbReference>
<reference evidence="1" key="1">
    <citation type="submission" date="2023-06" db="EMBL/GenBank/DDBJ databases">
        <authorList>
            <person name="Kurt Z."/>
        </authorList>
    </citation>
    <scope>NUCLEOTIDE SEQUENCE</scope>
</reference>
<dbReference type="EMBL" id="CATOUU010001114">
    <property type="protein sequence ID" value="CAI9972756.1"/>
    <property type="molecule type" value="Genomic_DNA"/>
</dbReference>
<reference evidence="2 3" key="2">
    <citation type="submission" date="2024-07" db="EMBL/GenBank/DDBJ databases">
        <authorList>
            <person name="Akdeniz Z."/>
        </authorList>
    </citation>
    <scope>NUCLEOTIDE SEQUENCE [LARGE SCALE GENOMIC DNA]</scope>
</reference>
<dbReference type="EMBL" id="CAXDID020000096">
    <property type="protein sequence ID" value="CAL6024773.1"/>
    <property type="molecule type" value="Genomic_DNA"/>
</dbReference>
<accession>A0AA86RER4</accession>
<organism evidence="1">
    <name type="scientific">Hexamita inflata</name>
    <dbReference type="NCBI Taxonomy" id="28002"/>
    <lineage>
        <taxon>Eukaryota</taxon>
        <taxon>Metamonada</taxon>
        <taxon>Diplomonadida</taxon>
        <taxon>Hexamitidae</taxon>
        <taxon>Hexamitinae</taxon>
        <taxon>Hexamita</taxon>
    </lineage>
</organism>